<feature type="compositionally biased region" description="Polar residues" evidence="1">
    <location>
        <begin position="8"/>
        <end position="58"/>
    </location>
</feature>
<organism evidence="4 5">
    <name type="scientific">Fusarium solani</name>
    <name type="common">Filamentous fungus</name>
    <dbReference type="NCBI Taxonomy" id="169388"/>
    <lineage>
        <taxon>Eukaryota</taxon>
        <taxon>Fungi</taxon>
        <taxon>Dikarya</taxon>
        <taxon>Ascomycota</taxon>
        <taxon>Pezizomycotina</taxon>
        <taxon>Sordariomycetes</taxon>
        <taxon>Hypocreomycetidae</taxon>
        <taxon>Hypocreales</taxon>
        <taxon>Nectriaceae</taxon>
        <taxon>Fusarium</taxon>
        <taxon>Fusarium solani species complex</taxon>
    </lineage>
</organism>
<dbReference type="PANTHER" id="PTHR36681:SF3">
    <property type="entry name" value="NUCLEAR GTPASE, GERMINAL CENTER-ASSOCIATED, TANDEM DUPLICATE 3"/>
    <property type="match status" value="1"/>
</dbReference>
<feature type="region of interest" description="Disordered" evidence="1">
    <location>
        <begin position="1"/>
        <end position="59"/>
    </location>
</feature>
<dbReference type="SUPFAM" id="SSF52540">
    <property type="entry name" value="P-loop containing nucleoside triphosphate hydrolases"/>
    <property type="match status" value="1"/>
</dbReference>
<evidence type="ECO:0000256" key="1">
    <source>
        <dbReference type="SAM" id="MobiDB-lite"/>
    </source>
</evidence>
<dbReference type="Pfam" id="PF00350">
    <property type="entry name" value="Dynamin_N"/>
    <property type="match status" value="1"/>
</dbReference>
<reference evidence="4" key="1">
    <citation type="journal article" date="2021" name="Nat. Commun.">
        <title>Genetic determinants of endophytism in the Arabidopsis root mycobiome.</title>
        <authorList>
            <person name="Mesny F."/>
            <person name="Miyauchi S."/>
            <person name="Thiergart T."/>
            <person name="Pickel B."/>
            <person name="Atanasova L."/>
            <person name="Karlsson M."/>
            <person name="Huettel B."/>
            <person name="Barry K.W."/>
            <person name="Haridas S."/>
            <person name="Chen C."/>
            <person name="Bauer D."/>
            <person name="Andreopoulos W."/>
            <person name="Pangilinan J."/>
            <person name="LaButti K."/>
            <person name="Riley R."/>
            <person name="Lipzen A."/>
            <person name="Clum A."/>
            <person name="Drula E."/>
            <person name="Henrissat B."/>
            <person name="Kohler A."/>
            <person name="Grigoriev I.V."/>
            <person name="Martin F.M."/>
            <person name="Hacquard S."/>
        </authorList>
    </citation>
    <scope>NUCLEOTIDE SEQUENCE</scope>
    <source>
        <strain evidence="4">FSSC 5 MPI-SDFR-AT-0091</strain>
    </source>
</reference>
<dbReference type="InterPro" id="IPR045063">
    <property type="entry name" value="Dynamin_N"/>
</dbReference>
<name>A0A9P9GPQ2_FUSSL</name>
<dbReference type="InterPro" id="IPR027417">
    <property type="entry name" value="P-loop_NTPase"/>
</dbReference>
<feature type="compositionally biased region" description="Polar residues" evidence="1">
    <location>
        <begin position="95"/>
        <end position="104"/>
    </location>
</feature>
<evidence type="ECO:0008006" key="6">
    <source>
        <dbReference type="Google" id="ProtNLM"/>
    </source>
</evidence>
<evidence type="ECO:0000259" key="2">
    <source>
        <dbReference type="Pfam" id="PF00350"/>
    </source>
</evidence>
<dbReference type="PANTHER" id="PTHR36681">
    <property type="entry name" value="NUCLEAR GTPASE, GERMINAL CENTER-ASSOCIATED, TANDEM DUPLICATE 3"/>
    <property type="match status" value="1"/>
</dbReference>
<evidence type="ECO:0000313" key="5">
    <source>
        <dbReference type="Proteomes" id="UP000736672"/>
    </source>
</evidence>
<sequence>MADIPIPSTETGSLSNGGPSTPRSPLSRLRTPSVSITPPPATRNQATPVSVRNSSSQDEVVRAMNTMRLSEPNGVDNLSEVAEAVDRVARGSDSRAASLTPEPTSSRAGTPRQRRRSQRSSSGIDRLPHNVLDEELPHDAFHSPEFQQAFRDAKQLMSTVEGVLGSSSLHNSPESTIKRLHDEAGELARFEYPSTRTVGFVGDSGVGKSSLLNSLLDVKGLARTSNSGEACTCVVTEFHYHNRDTLDIEVNLFTMDELREQLTGMLQSYRHHHLHSNEIEPDERRDVEDSANFARDTFRAMFRGWLTDETFLIDQPAQDVLETLFQWASRARPSVFITKQSGLSQDACSKALMELASEPPSRNQPAQWPYIRSTKVFLNAHILSRGLILVDLPGLRDLNSARRMITERYLLTCSEIFAICNIGRAVTDEGVHQVFELARRASLSNVGIVCTRSDDIVAEEAIRDWRGERARAIKNLTDAIATDERDANEVEEDLSDYQGVPDDDLTEEEMKEQRELWSRQRNISARKQNHQFELKQYLVTTRNSFVTRELRIKYNERVTADEIKIFCVSNKDYWHYRDEAKAKSARYLQLSGILQVRKHCISIVANSQRGIATRYIKDQIPAFLAKADLWVQSGARTASEERRETLCRTLDDVERQLRRGLTSTTSVVNRVAHSFNQDFAAHVYGPRRIAYWTQSAKDAGKAWEGWNHGTYSAFCRQYGDYCTPAVGAHNWNEEIIEGMVQDLENPWQELCNSLQQRQASLIQSVETMLDAASEPFETELDEYYDTLAPLMEALFRRQQLLLDSIERINEQFETDLGLLRIDSLSGVRSSTVGRAMEYSYTKCNQEYGRGSDLRRKNIIGSALSNQYLFTALVRTFRDSFRAKAEESQEAIREAVVRYLDVVQETFDLVRSENVARESQQDPDFRLRVEEVARTGRETIQRVHQVIGV</sequence>
<dbReference type="InterPro" id="IPR056024">
    <property type="entry name" value="DUF7605"/>
</dbReference>
<dbReference type="OrthoDB" id="3598281at2759"/>
<dbReference type="AlphaFoldDB" id="A0A9P9GPQ2"/>
<protein>
    <recommendedName>
        <fullName evidence="6">Nuclear GTPase SLIP-GC</fullName>
    </recommendedName>
</protein>
<gene>
    <name evidence="4" type="ORF">B0J15DRAFT_92977</name>
</gene>
<feature type="region of interest" description="Disordered" evidence="1">
    <location>
        <begin position="87"/>
        <end position="131"/>
    </location>
</feature>
<dbReference type="EMBL" id="JAGTJS010000019">
    <property type="protein sequence ID" value="KAH7243016.1"/>
    <property type="molecule type" value="Genomic_DNA"/>
</dbReference>
<feature type="domain" description="DUF7605" evidence="3">
    <location>
        <begin position="688"/>
        <end position="869"/>
    </location>
</feature>
<keyword evidence="5" id="KW-1185">Reference proteome</keyword>
<evidence type="ECO:0000259" key="3">
    <source>
        <dbReference type="Pfam" id="PF24564"/>
    </source>
</evidence>
<comment type="caution">
    <text evidence="4">The sequence shown here is derived from an EMBL/GenBank/DDBJ whole genome shotgun (WGS) entry which is preliminary data.</text>
</comment>
<feature type="domain" description="Dynamin N-terminal" evidence="2">
    <location>
        <begin position="198"/>
        <end position="442"/>
    </location>
</feature>
<accession>A0A9P9GPQ2</accession>
<proteinExistence type="predicted"/>
<evidence type="ECO:0000313" key="4">
    <source>
        <dbReference type="EMBL" id="KAH7243016.1"/>
    </source>
</evidence>
<dbReference type="Pfam" id="PF24564">
    <property type="entry name" value="DUF7605"/>
    <property type="match status" value="1"/>
</dbReference>
<dbReference type="Proteomes" id="UP000736672">
    <property type="component" value="Unassembled WGS sequence"/>
</dbReference>
<dbReference type="Gene3D" id="3.40.50.300">
    <property type="entry name" value="P-loop containing nucleotide triphosphate hydrolases"/>
    <property type="match status" value="1"/>
</dbReference>